<keyword evidence="5" id="KW-0540">Nuclease</keyword>
<keyword evidence="8" id="KW-0695">RNA-directed DNA polymerase</keyword>
<keyword evidence="3" id="KW-0808">Transferase</keyword>
<proteinExistence type="inferred from homology"/>
<organism evidence="10 11">
    <name type="scientific">Buceros rhinoceros silvestris</name>
    <dbReference type="NCBI Taxonomy" id="175836"/>
    <lineage>
        <taxon>Eukaryota</taxon>
        <taxon>Metazoa</taxon>
        <taxon>Chordata</taxon>
        <taxon>Craniata</taxon>
        <taxon>Vertebrata</taxon>
        <taxon>Euteleostomi</taxon>
        <taxon>Archelosauria</taxon>
        <taxon>Archosauria</taxon>
        <taxon>Dinosauria</taxon>
        <taxon>Saurischia</taxon>
        <taxon>Theropoda</taxon>
        <taxon>Coelurosauria</taxon>
        <taxon>Aves</taxon>
        <taxon>Neognathae</taxon>
        <taxon>Neoaves</taxon>
        <taxon>Telluraves</taxon>
        <taxon>Coraciimorphae</taxon>
        <taxon>Bucerotiformes</taxon>
        <taxon>Bucerotidae</taxon>
        <taxon>Buceros</taxon>
    </lineage>
</organism>
<dbReference type="GO" id="GO:0004523">
    <property type="term" value="F:RNA-DNA hybrid ribonuclease activity"/>
    <property type="evidence" value="ECO:0007669"/>
    <property type="project" value="UniProtKB-EC"/>
</dbReference>
<accession>A0A091H586</accession>
<protein>
    <recommendedName>
        <fullName evidence="2">ribonuclease H</fullName>
        <ecNumber evidence="2">3.1.26.4</ecNumber>
    </recommendedName>
</protein>
<name>A0A091H586_BUCRH</name>
<evidence type="ECO:0000256" key="5">
    <source>
        <dbReference type="ARBA" id="ARBA00022722"/>
    </source>
</evidence>
<dbReference type="Proteomes" id="UP000054064">
    <property type="component" value="Unassembled WGS sequence"/>
</dbReference>
<evidence type="ECO:0000256" key="8">
    <source>
        <dbReference type="ARBA" id="ARBA00022918"/>
    </source>
</evidence>
<dbReference type="GO" id="GO:0035613">
    <property type="term" value="F:RNA stem-loop binding"/>
    <property type="evidence" value="ECO:0007669"/>
    <property type="project" value="TreeGrafter"/>
</dbReference>
<comment type="similarity">
    <text evidence="1">Belongs to the beta type-B retroviral polymerase family. HERV class-II K(HML-2) pol subfamily.</text>
</comment>
<keyword evidence="6" id="KW-0255">Endonuclease</keyword>
<dbReference type="Pfam" id="PF00078">
    <property type="entry name" value="RVT_1"/>
    <property type="match status" value="1"/>
</dbReference>
<evidence type="ECO:0000256" key="7">
    <source>
        <dbReference type="ARBA" id="ARBA00022801"/>
    </source>
</evidence>
<evidence type="ECO:0000256" key="4">
    <source>
        <dbReference type="ARBA" id="ARBA00022695"/>
    </source>
</evidence>
<reference evidence="10 11" key="1">
    <citation type="submission" date="2014-04" db="EMBL/GenBank/DDBJ databases">
        <title>Genome evolution of avian class.</title>
        <authorList>
            <person name="Zhang G."/>
            <person name="Li C."/>
        </authorList>
    </citation>
    <scope>NUCLEOTIDE SEQUENCE [LARGE SCALE GENOMIC DNA]</scope>
    <source>
        <strain evidence="10">BGI_N320</strain>
    </source>
</reference>
<feature type="domain" description="Reverse transcriptase" evidence="9">
    <location>
        <begin position="19"/>
        <end position="208"/>
    </location>
</feature>
<dbReference type="PANTHER" id="PTHR41694">
    <property type="entry name" value="ENDOGENOUS RETROVIRUS GROUP K MEMBER POL PROTEIN"/>
    <property type="match status" value="1"/>
</dbReference>
<evidence type="ECO:0000256" key="1">
    <source>
        <dbReference type="ARBA" id="ARBA00010879"/>
    </source>
</evidence>
<dbReference type="EMBL" id="KL524156">
    <property type="protein sequence ID" value="KFO90589.1"/>
    <property type="molecule type" value="Genomic_DNA"/>
</dbReference>
<evidence type="ECO:0000256" key="6">
    <source>
        <dbReference type="ARBA" id="ARBA00022759"/>
    </source>
</evidence>
<dbReference type="Gene3D" id="3.30.70.270">
    <property type="match status" value="2"/>
</dbReference>
<keyword evidence="11" id="KW-1185">Reference proteome</keyword>
<evidence type="ECO:0000256" key="2">
    <source>
        <dbReference type="ARBA" id="ARBA00012180"/>
    </source>
</evidence>
<dbReference type="PANTHER" id="PTHR41694:SF3">
    <property type="entry name" value="RNA-DIRECTED DNA POLYMERASE-RELATED"/>
    <property type="match status" value="1"/>
</dbReference>
<keyword evidence="7" id="KW-0378">Hydrolase</keyword>
<feature type="non-terminal residue" evidence="10">
    <location>
        <position position="1"/>
    </location>
</feature>
<sequence>WPLSAERLAQAHKLVQAELDAGHLEESTSPWNTPIFEIPKKVTGKWRLLHDLRAVNNQMMDMGPQQPGLPKVSMLPTGWPVIVLDIKDCFFSIPLHPQDRMRFAFSLLPVNLSGPSLRYQWTVLPQGMKNSPTICQRYVANAIQPIRKAYPQVPILHHMDDILTAAPDEQTVEKVFEQMVARLAKHKLYISEATIQKGPSVKYLGTILSPTSVKPQLLSIDPQVSTLNDLQRLVGALQWVRQFIPVPEDWMVPFYQLL</sequence>
<dbReference type="InterPro" id="IPR043128">
    <property type="entry name" value="Rev_trsase/Diguanyl_cyclase"/>
</dbReference>
<dbReference type="GO" id="GO:0003964">
    <property type="term" value="F:RNA-directed DNA polymerase activity"/>
    <property type="evidence" value="ECO:0007669"/>
    <property type="project" value="UniProtKB-KW"/>
</dbReference>
<evidence type="ECO:0000313" key="10">
    <source>
        <dbReference type="EMBL" id="KFO90589.1"/>
    </source>
</evidence>
<keyword evidence="4" id="KW-0548">Nucleotidyltransferase</keyword>
<evidence type="ECO:0000259" key="9">
    <source>
        <dbReference type="PROSITE" id="PS50878"/>
    </source>
</evidence>
<dbReference type="InterPro" id="IPR000477">
    <property type="entry name" value="RT_dom"/>
</dbReference>
<dbReference type="PROSITE" id="PS50878">
    <property type="entry name" value="RT_POL"/>
    <property type="match status" value="1"/>
</dbReference>
<feature type="non-terminal residue" evidence="10">
    <location>
        <position position="258"/>
    </location>
</feature>
<dbReference type="EC" id="3.1.26.4" evidence="2"/>
<dbReference type="Gene3D" id="3.10.10.10">
    <property type="entry name" value="HIV Type 1 Reverse Transcriptase, subunit A, domain 1"/>
    <property type="match status" value="1"/>
</dbReference>
<evidence type="ECO:0000313" key="11">
    <source>
        <dbReference type="Proteomes" id="UP000054064"/>
    </source>
</evidence>
<dbReference type="InterPro" id="IPR043502">
    <property type="entry name" value="DNA/RNA_pol_sf"/>
</dbReference>
<dbReference type="SUPFAM" id="SSF56672">
    <property type="entry name" value="DNA/RNA polymerases"/>
    <property type="match status" value="1"/>
</dbReference>
<gene>
    <name evidence="10" type="ORF">N320_13286</name>
</gene>
<dbReference type="AlphaFoldDB" id="A0A091H586"/>
<evidence type="ECO:0000256" key="3">
    <source>
        <dbReference type="ARBA" id="ARBA00022679"/>
    </source>
</evidence>